<dbReference type="EMBL" id="JACRTL010000002">
    <property type="protein sequence ID" value="MBC8610454.1"/>
    <property type="molecule type" value="Genomic_DNA"/>
</dbReference>
<gene>
    <name evidence="2" type="ORF">H8702_04875</name>
</gene>
<proteinExistence type="predicted"/>
<dbReference type="InterPro" id="IPR036388">
    <property type="entry name" value="WH-like_DNA-bd_sf"/>
</dbReference>
<dbReference type="InterPro" id="IPR014284">
    <property type="entry name" value="RNA_pol_sigma-70_dom"/>
</dbReference>
<comment type="caution">
    <text evidence="2">The sequence shown here is derived from an EMBL/GenBank/DDBJ whole genome shotgun (WGS) entry which is preliminary data.</text>
</comment>
<dbReference type="AlphaFoldDB" id="A0A8J6P6X3"/>
<protein>
    <submittedName>
        <fullName evidence="2">Sigma-70 family RNA polymerase sigma factor</fullName>
    </submittedName>
</protein>
<organism evidence="2 3">
    <name type="scientific">Massiliimalia timonensis</name>
    <dbReference type="NCBI Taxonomy" id="1987501"/>
    <lineage>
        <taxon>Bacteria</taxon>
        <taxon>Bacillati</taxon>
        <taxon>Bacillota</taxon>
        <taxon>Clostridia</taxon>
        <taxon>Eubacteriales</taxon>
        <taxon>Oscillospiraceae</taxon>
        <taxon>Massiliimalia</taxon>
    </lineage>
</organism>
<dbReference type="InterPro" id="IPR007630">
    <property type="entry name" value="RNA_pol_sigma70_r4"/>
</dbReference>
<dbReference type="Proteomes" id="UP000632659">
    <property type="component" value="Unassembled WGS sequence"/>
</dbReference>
<dbReference type="SUPFAM" id="SSF88659">
    <property type="entry name" value="Sigma3 and sigma4 domains of RNA polymerase sigma factors"/>
    <property type="match status" value="1"/>
</dbReference>
<evidence type="ECO:0000259" key="1">
    <source>
        <dbReference type="Pfam" id="PF04545"/>
    </source>
</evidence>
<dbReference type="Gene3D" id="1.10.10.10">
    <property type="entry name" value="Winged helix-like DNA-binding domain superfamily/Winged helix DNA-binding domain"/>
    <property type="match status" value="1"/>
</dbReference>
<accession>A0A8J6P6X3</accession>
<dbReference type="GO" id="GO:0006352">
    <property type="term" value="P:DNA-templated transcription initiation"/>
    <property type="evidence" value="ECO:0007669"/>
    <property type="project" value="InterPro"/>
</dbReference>
<dbReference type="Pfam" id="PF04545">
    <property type="entry name" value="Sigma70_r4"/>
    <property type="match status" value="1"/>
</dbReference>
<dbReference type="RefSeq" id="WP_093989534.1">
    <property type="nucleotide sequence ID" value="NZ_FYDD01000004.1"/>
</dbReference>
<dbReference type="InterPro" id="IPR013324">
    <property type="entry name" value="RNA_pol_sigma_r3/r4-like"/>
</dbReference>
<evidence type="ECO:0000313" key="3">
    <source>
        <dbReference type="Proteomes" id="UP000632659"/>
    </source>
</evidence>
<dbReference type="GO" id="GO:0003700">
    <property type="term" value="F:DNA-binding transcription factor activity"/>
    <property type="evidence" value="ECO:0007669"/>
    <property type="project" value="InterPro"/>
</dbReference>
<feature type="domain" description="RNA polymerase sigma-70 region 4" evidence="1">
    <location>
        <begin position="38"/>
        <end position="81"/>
    </location>
</feature>
<name>A0A8J6P6X3_9FIRM</name>
<dbReference type="CDD" id="cd06171">
    <property type="entry name" value="Sigma70_r4"/>
    <property type="match status" value="1"/>
</dbReference>
<dbReference type="OrthoDB" id="1734549at2"/>
<keyword evidence="3" id="KW-1185">Reference proteome</keyword>
<dbReference type="NCBIfam" id="TIGR02937">
    <property type="entry name" value="sigma70-ECF"/>
    <property type="match status" value="1"/>
</dbReference>
<reference evidence="2" key="1">
    <citation type="submission" date="2020-08" db="EMBL/GenBank/DDBJ databases">
        <title>Genome public.</title>
        <authorList>
            <person name="Liu C."/>
            <person name="Sun Q."/>
        </authorList>
    </citation>
    <scope>NUCLEOTIDE SEQUENCE</scope>
    <source>
        <strain evidence="2">NSJ-15</strain>
    </source>
</reference>
<sequence>MDKISFDEARYIVPQDPKYHSRIAPARMVRQIMQDFTTPRQQQMLLLYFYQQKKMTEIAAMLGVNKSTVSRTVKRGLSRVQRQLRFYMEQENGR</sequence>
<evidence type="ECO:0000313" key="2">
    <source>
        <dbReference type="EMBL" id="MBC8610454.1"/>
    </source>
</evidence>